<dbReference type="PANTHER" id="PTHR10300:SF14">
    <property type="entry name" value="PROTEIN SARAH"/>
    <property type="match status" value="1"/>
</dbReference>
<reference evidence="3" key="1">
    <citation type="submission" date="2021-01" db="UniProtKB">
        <authorList>
            <consortium name="EnsemblMetazoa"/>
        </authorList>
    </citation>
    <scope>IDENTIFICATION</scope>
</reference>
<dbReference type="GO" id="GO:0005737">
    <property type="term" value="C:cytoplasm"/>
    <property type="evidence" value="ECO:0007669"/>
    <property type="project" value="TreeGrafter"/>
</dbReference>
<dbReference type="Proteomes" id="UP000594260">
    <property type="component" value="Unplaced"/>
</dbReference>
<dbReference type="FunFam" id="3.30.70.330:FF:000092">
    <property type="entry name" value="Calcipressin-2 isoform 2"/>
    <property type="match status" value="1"/>
</dbReference>
<dbReference type="SUPFAM" id="SSF54928">
    <property type="entry name" value="RNA-binding domain, RBD"/>
    <property type="match status" value="1"/>
</dbReference>
<comment type="similarity">
    <text evidence="1">Belongs to the RCAN family.</text>
</comment>
<evidence type="ECO:0000313" key="4">
    <source>
        <dbReference type="Proteomes" id="UP000594260"/>
    </source>
</evidence>
<dbReference type="GO" id="GO:0005634">
    <property type="term" value="C:nucleus"/>
    <property type="evidence" value="ECO:0007669"/>
    <property type="project" value="TreeGrafter"/>
</dbReference>
<dbReference type="GO" id="GO:0007617">
    <property type="term" value="P:mating behavior"/>
    <property type="evidence" value="ECO:0007669"/>
    <property type="project" value="UniProtKB-ARBA"/>
</dbReference>
<sequence length="295" mass="33145">MSPPKGVKQSITIVLYLRPRLYFGGKYTDVRRRVGGLLGLTEKSSSLVRHYKRTNGSGPSEVFLVIVLSRLIDTGLQKFANMEVSEQCDSNAERLMEMGPMEEDLTDLADLPTSLIVTNMEPGVFTNMTLRERFEAIFQAYDADATFQYLKSFRRVRVNFTTPQRAAEARIRCHGLKFGENRLACYFTQHVDGENNNADPYLQPPLPYKQFLISPPASPPVGWEPVEESEPTINYDILSALANLAPGETHELHPQSEKHPGIIVHVCEQDEENALSTEPAPKIVQTSRPPLPCQQ</sequence>
<evidence type="ECO:0000256" key="1">
    <source>
        <dbReference type="ARBA" id="ARBA00008209"/>
    </source>
</evidence>
<dbReference type="Gene3D" id="3.30.70.330">
    <property type="match status" value="1"/>
</dbReference>
<dbReference type="Pfam" id="PF04847">
    <property type="entry name" value="Calcipressin"/>
    <property type="match status" value="1"/>
</dbReference>
<dbReference type="EnsemblMetazoa" id="XM_022796878">
    <property type="protein sequence ID" value="XP_022652613"/>
    <property type="gene ID" value="LOC111246751"/>
</dbReference>
<evidence type="ECO:0000256" key="2">
    <source>
        <dbReference type="SAM" id="MobiDB-lite"/>
    </source>
</evidence>
<dbReference type="RefSeq" id="XP_022652613.1">
    <property type="nucleotide sequence ID" value="XM_022796878.1"/>
</dbReference>
<evidence type="ECO:0000313" key="3">
    <source>
        <dbReference type="EnsemblMetazoa" id="XP_022652613"/>
    </source>
</evidence>
<dbReference type="PANTHER" id="PTHR10300">
    <property type="entry name" value="CALCIPRESSIN"/>
    <property type="match status" value="1"/>
</dbReference>
<dbReference type="GeneID" id="111246751"/>
<keyword evidence="4" id="KW-1185">Reference proteome</keyword>
<dbReference type="GO" id="GO:0003676">
    <property type="term" value="F:nucleic acid binding"/>
    <property type="evidence" value="ECO:0007669"/>
    <property type="project" value="InterPro"/>
</dbReference>
<dbReference type="InterPro" id="IPR006931">
    <property type="entry name" value="Calcipressin"/>
</dbReference>
<dbReference type="InterPro" id="IPR012677">
    <property type="entry name" value="Nucleotide-bd_a/b_plait_sf"/>
</dbReference>
<feature type="region of interest" description="Disordered" evidence="2">
    <location>
        <begin position="274"/>
        <end position="295"/>
    </location>
</feature>
<dbReference type="GO" id="GO:0019722">
    <property type="term" value="P:calcium-mediated signaling"/>
    <property type="evidence" value="ECO:0007669"/>
    <property type="project" value="InterPro"/>
</dbReference>
<dbReference type="InterPro" id="IPR035979">
    <property type="entry name" value="RBD_domain_sf"/>
</dbReference>
<proteinExistence type="inferred from homology"/>
<dbReference type="GO" id="GO:0008597">
    <property type="term" value="F:calcium-dependent protein serine/threonine phosphatase regulator activity"/>
    <property type="evidence" value="ECO:0007669"/>
    <property type="project" value="TreeGrafter"/>
</dbReference>
<accession>A0A7M7JIZ1</accession>
<dbReference type="AlphaFoldDB" id="A0A7M7JIZ1"/>
<dbReference type="CDD" id="cd12434">
    <property type="entry name" value="RRM_RCAN_like"/>
    <property type="match status" value="1"/>
</dbReference>
<name>A0A7M7JIZ1_VARDE</name>
<organism evidence="3 4">
    <name type="scientific">Varroa destructor</name>
    <name type="common">Honeybee mite</name>
    <dbReference type="NCBI Taxonomy" id="109461"/>
    <lineage>
        <taxon>Eukaryota</taxon>
        <taxon>Metazoa</taxon>
        <taxon>Ecdysozoa</taxon>
        <taxon>Arthropoda</taxon>
        <taxon>Chelicerata</taxon>
        <taxon>Arachnida</taxon>
        <taxon>Acari</taxon>
        <taxon>Parasitiformes</taxon>
        <taxon>Mesostigmata</taxon>
        <taxon>Gamasina</taxon>
        <taxon>Dermanyssoidea</taxon>
        <taxon>Varroidae</taxon>
        <taxon>Varroa</taxon>
    </lineage>
</organism>
<protein>
    <submittedName>
        <fullName evidence="3">Uncharacterized protein</fullName>
    </submittedName>
</protein>
<dbReference type="CTD" id="47384"/>